<sequence length="399" mass="43462">MSFNGSLVPEASEFVPNGAVESTDGDVLLVFLSGNGVVFTQESNDPWYRATRIGGPLEASQSGGTSNAYLTTEAASPLGCVQQYQWCNSEYPIPQGCGPLSGWSDAMAGAYPLFNLTEGDFKVDDIPSSDTERGTRINWAVHVSDTDKLKLFDILQTFGAKALASQTLLTAGVQLGLADDQWQLDVINWWNTALAFHQSIFVETALGLTYRDANFQNLVSPPANDLERQLCQSQLHRLAQDELGYGKWSGCTDMVPVTRPEDRLADLDISDLDYPRLNGDAVERESKPEADSQTETAGSEQASTHAVENVMHNLDIELASCEPHRTSDTEDTLLHLEGCRGLEAQRIPKTPSQTEASSLVITGMTPVTGVLGIESRRRAIGERDVPARQVGNDRLETPK</sequence>
<accession>A0ABR1T0H7</accession>
<comment type="caution">
    <text evidence="2">The sequence shown here is derived from an EMBL/GenBank/DDBJ whole genome shotgun (WGS) entry which is preliminary data.</text>
</comment>
<feature type="compositionally biased region" description="Basic and acidic residues" evidence="1">
    <location>
        <begin position="281"/>
        <end position="290"/>
    </location>
</feature>
<protein>
    <submittedName>
        <fullName evidence="2">Uncharacterized protein</fullName>
    </submittedName>
</protein>
<gene>
    <name evidence="2" type="ORF">PG993_008485</name>
</gene>
<keyword evidence="3" id="KW-1185">Reference proteome</keyword>
<feature type="compositionally biased region" description="Polar residues" evidence="1">
    <location>
        <begin position="291"/>
        <end position="304"/>
    </location>
</feature>
<dbReference type="EMBL" id="JAQQWK010000006">
    <property type="protein sequence ID" value="KAK8040074.1"/>
    <property type="molecule type" value="Genomic_DNA"/>
</dbReference>
<organism evidence="2 3">
    <name type="scientific">Apiospora rasikravindrae</name>
    <dbReference type="NCBI Taxonomy" id="990691"/>
    <lineage>
        <taxon>Eukaryota</taxon>
        <taxon>Fungi</taxon>
        <taxon>Dikarya</taxon>
        <taxon>Ascomycota</taxon>
        <taxon>Pezizomycotina</taxon>
        <taxon>Sordariomycetes</taxon>
        <taxon>Xylariomycetidae</taxon>
        <taxon>Amphisphaeriales</taxon>
        <taxon>Apiosporaceae</taxon>
        <taxon>Apiospora</taxon>
    </lineage>
</organism>
<evidence type="ECO:0000313" key="3">
    <source>
        <dbReference type="Proteomes" id="UP001444661"/>
    </source>
</evidence>
<feature type="region of interest" description="Disordered" evidence="1">
    <location>
        <begin position="281"/>
        <end position="304"/>
    </location>
</feature>
<dbReference type="Proteomes" id="UP001444661">
    <property type="component" value="Unassembled WGS sequence"/>
</dbReference>
<proteinExistence type="predicted"/>
<reference evidence="2 3" key="1">
    <citation type="submission" date="2023-01" db="EMBL/GenBank/DDBJ databases">
        <title>Analysis of 21 Apiospora genomes using comparative genomics revels a genus with tremendous synthesis potential of carbohydrate active enzymes and secondary metabolites.</title>
        <authorList>
            <person name="Sorensen T."/>
        </authorList>
    </citation>
    <scope>NUCLEOTIDE SEQUENCE [LARGE SCALE GENOMIC DNA]</scope>
    <source>
        <strain evidence="2 3">CBS 33761</strain>
    </source>
</reference>
<evidence type="ECO:0000256" key="1">
    <source>
        <dbReference type="SAM" id="MobiDB-lite"/>
    </source>
</evidence>
<evidence type="ECO:0000313" key="2">
    <source>
        <dbReference type="EMBL" id="KAK8040074.1"/>
    </source>
</evidence>
<name>A0ABR1T0H7_9PEZI</name>